<dbReference type="EMBL" id="NNSR01000026">
    <property type="protein sequence ID" value="PKD32419.1"/>
    <property type="molecule type" value="Genomic_DNA"/>
</dbReference>
<dbReference type="PANTHER" id="PTHR30595:SF6">
    <property type="entry name" value="SCHLAFEN ALBA-2 DOMAIN-CONTAINING PROTEIN"/>
    <property type="match status" value="1"/>
</dbReference>
<sequence>MNVIDLNNIEKYRENNRIEAKKATGGLPKSLWETYSSFANTLGGIILLGVEEYRDKSLHPVNLPDPDELIEEFWEIANDIQKVSTNILSYDDVYVQKIENKHIIVITVPKAKRFDRPVYLDGSIHNSYRRNGEGDYRCTPDQINAMVRDSEIKTQDMSIIQSLTVSVFNTDSLHSYRIKMSTVKPNNRLQNLSDKDFLQAIGAIGVGDDLLFHPTAAGLLMFGKSEFIKKEYPSYCLEYKETTQDDKHTIISSDLNSDCENLYDFFTKVFEKISSDIKQTVNIKSDITLITTALQEALANCLINADYYGSNGVAVIKDDESITMSNPGGFRVELDAARAGGISDPRNTAIMRMFNLIGIGSNDGFGISNIFSVWKSHGFVLPVIEESFKPESITLKLSFVPESKSTNTQILQNRPDIETDRQDAVISYITDNITVTSKEISELLGISHKKSKQLLHKLMAKDFVIIKNGKYTLKA</sequence>
<dbReference type="InterPro" id="IPR038475">
    <property type="entry name" value="RecG_C_sf"/>
</dbReference>
<accession>A0A2N0UZL5</accession>
<evidence type="ECO:0000313" key="2">
    <source>
        <dbReference type="EMBL" id="PKD32419.1"/>
    </source>
</evidence>
<protein>
    <submittedName>
        <fullName evidence="2">Divergent AAA domain protein</fullName>
    </submittedName>
</protein>
<dbReference type="Pfam" id="PF04326">
    <property type="entry name" value="SLFN_AlbA_2"/>
    <property type="match status" value="1"/>
</dbReference>
<evidence type="ECO:0000259" key="1">
    <source>
        <dbReference type="Pfam" id="PF04326"/>
    </source>
</evidence>
<keyword evidence="3" id="KW-1185">Reference proteome</keyword>
<comment type="caution">
    <text evidence="2">The sequence shown here is derived from an EMBL/GenBank/DDBJ whole genome shotgun (WGS) entry which is preliminary data.</text>
</comment>
<evidence type="ECO:0000313" key="3">
    <source>
        <dbReference type="Proteomes" id="UP000233425"/>
    </source>
</evidence>
<dbReference type="Proteomes" id="UP000233425">
    <property type="component" value="Unassembled WGS sequence"/>
</dbReference>
<dbReference type="InterPro" id="IPR038461">
    <property type="entry name" value="Schlafen_AlbA_2_dom_sf"/>
</dbReference>
<dbReference type="Gene3D" id="3.30.565.60">
    <property type="match status" value="1"/>
</dbReference>
<dbReference type="Pfam" id="PF13749">
    <property type="entry name" value="HATPase_c_4"/>
    <property type="match status" value="1"/>
</dbReference>
<feature type="domain" description="Schlafen AlbA-2" evidence="1">
    <location>
        <begin position="14"/>
        <end position="138"/>
    </location>
</feature>
<proteinExistence type="predicted"/>
<name>A0A2N0UZL5_9FIRM</name>
<gene>
    <name evidence="2" type="ORF">RBATCC27255_00367</name>
</gene>
<dbReference type="InterPro" id="IPR007421">
    <property type="entry name" value="Schlafen_AlbA_2_dom"/>
</dbReference>
<dbReference type="PANTHER" id="PTHR30595">
    <property type="entry name" value="GLPR-RELATED TRANSCRIPTIONAL REPRESSOR"/>
    <property type="match status" value="1"/>
</dbReference>
<dbReference type="Gene3D" id="3.30.950.30">
    <property type="entry name" value="Schlafen, AAA domain"/>
    <property type="match status" value="1"/>
</dbReference>
<dbReference type="AlphaFoldDB" id="A0A2N0UZL5"/>
<reference evidence="2" key="1">
    <citation type="journal article" date="2018" name="Environ. Microbiol.">
        <title>Sporulation capability and amylosome conservation among diverse human colonic and rumen isolates of the keystone starch-degrader Ruminococcus bromii.</title>
        <authorList>
            <person name="Mukhopadhya I."/>
            <person name="Morais S."/>
            <person name="Laverde-Gomez J."/>
            <person name="Sheridan P.O."/>
            <person name="Walker A.W."/>
            <person name="Kelly W."/>
            <person name="Klieve A.V."/>
            <person name="Ouwerkerk D."/>
            <person name="Duncan S.H."/>
            <person name="Louis P."/>
            <person name="Koropatkin N."/>
            <person name="Cockburn D."/>
            <person name="Kibler R."/>
            <person name="Cooper P.J."/>
            <person name="Sandoval C."/>
            <person name="Crost E."/>
            <person name="Juge N."/>
            <person name="Bayer E.A."/>
            <person name="Flint H.J."/>
        </authorList>
    </citation>
    <scope>NUCLEOTIDE SEQUENCE [LARGE SCALE GENOMIC DNA]</scope>
    <source>
        <strain evidence="2">ATCC 27255</strain>
    </source>
</reference>
<organism evidence="2 3">
    <name type="scientific">Ruminococcus bromii</name>
    <dbReference type="NCBI Taxonomy" id="40518"/>
    <lineage>
        <taxon>Bacteria</taxon>
        <taxon>Bacillati</taxon>
        <taxon>Bacillota</taxon>
        <taxon>Clostridia</taxon>
        <taxon>Eubacteriales</taxon>
        <taxon>Oscillospiraceae</taxon>
        <taxon>Ruminococcus</taxon>
    </lineage>
</organism>